<sequence length="438" mass="50700">MSNQEAKKQVQKRKRQKTIKKYILYSLFLIPVIIIGFIIYWAMTNKSALGQVNDLDKAIRNKDYDTVAQVLKIEGDTITKTEAKHIVDYLHKNENRSRYQKEIKTIKSNVKDDEKADSQVGEITDKKGKPIITVSRNGVKALIFEKLAFTPHYRTVYMKSLNNKATYGYQNDGKEEKAIVNSKTAKLGQFIVGDYDIPTTKIFDKSEVGNDDSVDGYLHINTDEEDKDGKVFAKEKFEQSWFKVNLKNTSQLDNNYRLYLDDDEVDFKKNKVYGKFPAENSMIVKAKGRMDNKTISTNEVEVSANKNNKPQTITLTFKEKEIESQLKKDKKVEKEAGKFIKKYTDELNRGYAISDFGNLKHFFADDTSDVATNIKKQVESKKKTRFKDLKVKSSKKKDNEVVVIISKKNEKKKVITSQYTLKYDEDKKEFKIKEYTDI</sequence>
<dbReference type="PANTHER" id="PTHR40038">
    <property type="entry name" value="MEMBRANE-ASSOCIATED PROTEIN TCAA"/>
    <property type="match status" value="1"/>
</dbReference>
<accession>A0ABX1SQY3</accession>
<keyword evidence="1" id="KW-1133">Transmembrane helix</keyword>
<keyword evidence="1" id="KW-0812">Transmembrane</keyword>
<evidence type="ECO:0000256" key="1">
    <source>
        <dbReference type="SAM" id="Phobius"/>
    </source>
</evidence>
<evidence type="ECO:0000313" key="3">
    <source>
        <dbReference type="EMBL" id="NMK54002.1"/>
    </source>
</evidence>
<feature type="domain" description="TcaA 4th" evidence="2">
    <location>
        <begin position="254"/>
        <end position="309"/>
    </location>
</feature>
<organism evidence="3 4">
    <name type="scientific">Staphylococcus capitis</name>
    <dbReference type="NCBI Taxonomy" id="29388"/>
    <lineage>
        <taxon>Bacteria</taxon>
        <taxon>Bacillati</taxon>
        <taxon>Bacillota</taxon>
        <taxon>Bacilli</taxon>
        <taxon>Bacillales</taxon>
        <taxon>Staphylococcaceae</taxon>
        <taxon>Staphylococcus</taxon>
    </lineage>
</organism>
<keyword evidence="1" id="KW-0472">Membrane</keyword>
<name>A0ABX1SQY3_STACP</name>
<gene>
    <name evidence="3" type="ORF">HHM24_04445</name>
</gene>
<dbReference type="PIRSF" id="PIRSF032522">
    <property type="entry name" value="TcaA"/>
    <property type="match status" value="1"/>
</dbReference>
<dbReference type="InterPro" id="IPR054530">
    <property type="entry name" value="TcaA_4th"/>
</dbReference>
<dbReference type="Proteomes" id="UP000538955">
    <property type="component" value="Unassembled WGS sequence"/>
</dbReference>
<reference evidence="3 4" key="1">
    <citation type="submission" date="2020-04" db="EMBL/GenBank/DDBJ databases">
        <title>The Epidemiology and Molecular Characteristics of Linezolid-Resistant Staphylococcus capitis in Huashan Hospital, Shanghai.</title>
        <authorList>
            <person name="Ding L."/>
            <person name="Li P."/>
            <person name="Yang Y."/>
            <person name="Lin D."/>
            <person name="Xu X."/>
        </authorList>
    </citation>
    <scope>NUCLEOTIDE SEQUENCE [LARGE SCALE GENOMIC DNA]</scope>
    <source>
        <strain evidence="3 4">17-84</strain>
    </source>
</reference>
<dbReference type="RefSeq" id="WP_168992964.1">
    <property type="nucleotide sequence ID" value="NZ_JABBMI010000055.1"/>
</dbReference>
<dbReference type="PANTHER" id="PTHR40038:SF1">
    <property type="entry name" value="MEMBRANE-ASSOCIATED PROTEIN TCAA"/>
    <property type="match status" value="1"/>
</dbReference>
<protein>
    <recommendedName>
        <fullName evidence="2">TcaA 4th domain-containing protein</fullName>
    </recommendedName>
</protein>
<evidence type="ECO:0000313" key="4">
    <source>
        <dbReference type="Proteomes" id="UP000538955"/>
    </source>
</evidence>
<feature type="transmembrane region" description="Helical" evidence="1">
    <location>
        <begin position="22"/>
        <end position="43"/>
    </location>
</feature>
<keyword evidence="4" id="KW-1185">Reference proteome</keyword>
<comment type="caution">
    <text evidence="3">The sequence shown here is derived from an EMBL/GenBank/DDBJ whole genome shotgun (WGS) entry which is preliminary data.</text>
</comment>
<dbReference type="EMBL" id="JABBMI010000055">
    <property type="protein sequence ID" value="NMK54002.1"/>
    <property type="molecule type" value="Genomic_DNA"/>
</dbReference>
<dbReference type="InterPro" id="IPR023599">
    <property type="entry name" value="Mem_prot_TcaA"/>
</dbReference>
<proteinExistence type="predicted"/>
<dbReference type="Pfam" id="PF22820">
    <property type="entry name" value="TcaA_3rd_4th"/>
    <property type="match status" value="1"/>
</dbReference>
<evidence type="ECO:0000259" key="2">
    <source>
        <dbReference type="Pfam" id="PF22820"/>
    </source>
</evidence>